<dbReference type="AlphaFoldDB" id="C9Y996"/>
<reference evidence="2" key="1">
    <citation type="journal article" date="2010" name="Nature">
        <title>The dynamic genome of Hydra.</title>
        <authorList>
            <person name="Chapman J.A."/>
            <person name="Kirkness E.F."/>
            <person name="Simakov O."/>
            <person name="Hampson S.E."/>
            <person name="Mitros T."/>
            <person name="Weinmaier T."/>
            <person name="Rattei T."/>
            <person name="Balasubramanian P.G."/>
            <person name="Borman J."/>
            <person name="Busam D."/>
            <person name="Disbennett K."/>
            <person name="Pfannkoch C."/>
            <person name="Sumin N."/>
            <person name="Sutton G."/>
            <person name="Viswanathan L."/>
            <person name="Walenz B."/>
            <person name="Goodstein D.M."/>
            <person name="Hellsten U."/>
            <person name="Kawashima T."/>
            <person name="Prochnik S.E."/>
            <person name="Putnam N.H."/>
            <person name="Shu S."/>
            <person name="Blumberg B."/>
            <person name="Dana C.E."/>
            <person name="Gee L."/>
            <person name="Kibler D.F."/>
            <person name="Law L."/>
            <person name="Lindgens D."/>
            <person name="Martinez D.E."/>
            <person name="Peng J."/>
            <person name="Wigge P.A."/>
            <person name="Bertulat B."/>
            <person name="Guder C."/>
            <person name="Nakamura Y."/>
            <person name="Ozbek S."/>
            <person name="Watanabe H."/>
            <person name="Khalturin K."/>
            <person name="Hemmrich G."/>
            <person name="Franke A."/>
            <person name="Augustin R."/>
            <person name="Fraune S."/>
            <person name="Hayakawa E."/>
            <person name="Hayakawa S."/>
            <person name="Hirose M."/>
            <person name="Hwang J."/>
            <person name="Ikeo K."/>
            <person name="Nishimiya-Fujisawa C."/>
            <person name="Ogura A."/>
            <person name="Takahashi T."/>
            <person name="Steinmetz P.R."/>
            <person name="Zhang X."/>
            <person name="Aufschnaiter R."/>
            <person name="Eder M.K."/>
            <person name="Gorny A.K."/>
            <person name="Salvenmoser W."/>
            <person name="Heimberg A.M."/>
            <person name="Wheeler B.M."/>
            <person name="Peterson K.J."/>
            <person name="Boettger A."/>
            <person name="Tischler P."/>
            <person name="Wolf A."/>
            <person name="Gojobori T."/>
            <person name="Remington K.A."/>
            <person name="Strausberg R.L."/>
            <person name="Venter J."/>
            <person name="Technau U."/>
            <person name="Hobmayer B."/>
            <person name="Bosch T.C."/>
            <person name="Holstein T.W."/>
            <person name="Fujisawa T."/>
            <person name="Bode H.R."/>
            <person name="David C.N."/>
            <person name="Rokhsar D.S."/>
            <person name="Steele R.E."/>
        </authorList>
    </citation>
    <scope>NUCLEOTIDE SEQUENCE</scope>
</reference>
<name>C9Y996_CURXX</name>
<dbReference type="InterPro" id="IPR029068">
    <property type="entry name" value="Glyas_Bleomycin-R_OHBP_Dase"/>
</dbReference>
<dbReference type="CDD" id="cd07262">
    <property type="entry name" value="VOC_like"/>
    <property type="match status" value="1"/>
</dbReference>
<gene>
    <name evidence="2" type="ORF">Csp_A06970</name>
</gene>
<dbReference type="PROSITE" id="PS51819">
    <property type="entry name" value="VOC"/>
    <property type="match status" value="1"/>
</dbReference>
<evidence type="ECO:0000259" key="1">
    <source>
        <dbReference type="PROSITE" id="PS51819"/>
    </source>
</evidence>
<proteinExistence type="predicted"/>
<dbReference type="SUPFAM" id="SSF54593">
    <property type="entry name" value="Glyoxalase/Bleomycin resistance protein/Dihydroxybiphenyl dioxygenase"/>
    <property type="match status" value="1"/>
</dbReference>
<protein>
    <recommendedName>
        <fullName evidence="1">VOC domain-containing protein</fullName>
    </recommendedName>
</protein>
<dbReference type="InterPro" id="IPR004360">
    <property type="entry name" value="Glyas_Fos-R_dOase_dom"/>
</dbReference>
<dbReference type="EMBL" id="FN543104">
    <property type="protein sequence ID" value="CBA28378.1"/>
    <property type="molecule type" value="Genomic_DNA"/>
</dbReference>
<organism evidence="2">
    <name type="scientific">Curvibacter symbiont subsp. Hydra magnipapillata</name>
    <dbReference type="NCBI Taxonomy" id="667019"/>
    <lineage>
        <taxon>Bacteria</taxon>
        <taxon>Pseudomonadati</taxon>
        <taxon>Pseudomonadota</taxon>
        <taxon>Betaproteobacteria</taxon>
        <taxon>Burkholderiales</taxon>
        <taxon>Comamonadaceae</taxon>
        <taxon>Curvibacter</taxon>
    </lineage>
</organism>
<keyword evidence="2" id="KW-0456">Lyase</keyword>
<dbReference type="InterPro" id="IPR037523">
    <property type="entry name" value="VOC_core"/>
</dbReference>
<feature type="domain" description="VOC" evidence="1">
    <location>
        <begin position="28"/>
        <end position="153"/>
    </location>
</feature>
<dbReference type="PANTHER" id="PTHR35006">
    <property type="entry name" value="GLYOXALASE FAMILY PROTEIN (AFU_ORTHOLOGUE AFUA_5G14830)"/>
    <property type="match status" value="1"/>
</dbReference>
<evidence type="ECO:0000313" key="2">
    <source>
        <dbReference type="EMBL" id="CBA28378.1"/>
    </source>
</evidence>
<dbReference type="GO" id="GO:0016829">
    <property type="term" value="F:lyase activity"/>
    <property type="evidence" value="ECO:0007669"/>
    <property type="project" value="UniProtKB-KW"/>
</dbReference>
<sequence>MAWWPRPCTTPTSNASCWKSAWSEGGLMFSHIFIGVSDFERAMRFYRPLMDVLQLDLRFCEPERPWAGWQQAGVSRPLFLVGTPFEGTHHAGNGQMTAFLAETRAMVDAAYQVALAQGGVSEGAPGLRPEYHAHYYGAYFRDPEGNKLCVACHAAGQPLSPG</sequence>
<dbReference type="Gene3D" id="3.10.180.10">
    <property type="entry name" value="2,3-Dihydroxybiphenyl 1,2-Dioxygenase, domain 1"/>
    <property type="match status" value="1"/>
</dbReference>
<dbReference type="Pfam" id="PF00903">
    <property type="entry name" value="Glyoxalase"/>
    <property type="match status" value="1"/>
</dbReference>
<dbReference type="PANTHER" id="PTHR35006:SF1">
    <property type="entry name" value="BLL2941 PROTEIN"/>
    <property type="match status" value="1"/>
</dbReference>
<accession>C9Y996</accession>